<feature type="transmembrane region" description="Helical" evidence="7">
    <location>
        <begin position="176"/>
        <end position="200"/>
    </location>
</feature>
<evidence type="ECO:0000256" key="7">
    <source>
        <dbReference type="SAM" id="Phobius"/>
    </source>
</evidence>
<feature type="transmembrane region" description="Helical" evidence="7">
    <location>
        <begin position="140"/>
        <end position="164"/>
    </location>
</feature>
<evidence type="ECO:0000256" key="3">
    <source>
        <dbReference type="ARBA" id="ARBA00022519"/>
    </source>
</evidence>
<feature type="transmembrane region" description="Helical" evidence="7">
    <location>
        <begin position="221"/>
        <end position="239"/>
    </location>
</feature>
<feature type="transmembrane region" description="Helical" evidence="7">
    <location>
        <begin position="402"/>
        <end position="426"/>
    </location>
</feature>
<reference evidence="9 10" key="1">
    <citation type="submission" date="2021-03" db="EMBL/GenBank/DDBJ databases">
        <title>Genomic Encyclopedia of Type Strains, Phase IV (KMG-IV): sequencing the most valuable type-strain genomes for metagenomic binning, comparative biology and taxonomic classification.</title>
        <authorList>
            <person name="Goeker M."/>
        </authorList>
    </citation>
    <scope>NUCLEOTIDE SEQUENCE [LARGE SCALE GENOMIC DNA]</scope>
    <source>
        <strain evidence="9 10">DSM 24738</strain>
    </source>
</reference>
<dbReference type="PANTHER" id="PTHR33362:SF5">
    <property type="entry name" value="C4-DICARBOXYLATE TRAP TRANSPORTER LARGE PERMEASE PROTEIN DCTM"/>
    <property type="match status" value="1"/>
</dbReference>
<evidence type="ECO:0000313" key="10">
    <source>
        <dbReference type="Proteomes" id="UP001519343"/>
    </source>
</evidence>
<evidence type="ECO:0000256" key="5">
    <source>
        <dbReference type="ARBA" id="ARBA00022989"/>
    </source>
</evidence>
<comment type="caution">
    <text evidence="9">The sequence shown here is derived from an EMBL/GenBank/DDBJ whole genome shotgun (WGS) entry which is preliminary data.</text>
</comment>
<dbReference type="InterPro" id="IPR010656">
    <property type="entry name" value="DctM"/>
</dbReference>
<feature type="transmembrane region" description="Helical" evidence="7">
    <location>
        <begin position="6"/>
        <end position="38"/>
    </location>
</feature>
<dbReference type="Proteomes" id="UP001519343">
    <property type="component" value="Unassembled WGS sequence"/>
</dbReference>
<keyword evidence="5 7" id="KW-1133">Transmembrane helix</keyword>
<dbReference type="PANTHER" id="PTHR33362">
    <property type="entry name" value="SIALIC ACID TRAP TRANSPORTER PERMEASE PROTEIN SIAT-RELATED"/>
    <property type="match status" value="1"/>
</dbReference>
<feature type="transmembrane region" description="Helical" evidence="7">
    <location>
        <begin position="103"/>
        <end position="128"/>
    </location>
</feature>
<keyword evidence="3" id="KW-0997">Cell inner membrane</keyword>
<keyword evidence="6 7" id="KW-0472">Membrane</keyword>
<gene>
    <name evidence="9" type="ORF">J2Z37_002132</name>
</gene>
<feature type="transmembrane region" description="Helical" evidence="7">
    <location>
        <begin position="314"/>
        <end position="335"/>
    </location>
</feature>
<dbReference type="RefSeq" id="WP_209810195.1">
    <property type="nucleotide sequence ID" value="NZ_JAGGKT010000005.1"/>
</dbReference>
<evidence type="ECO:0000256" key="4">
    <source>
        <dbReference type="ARBA" id="ARBA00022692"/>
    </source>
</evidence>
<dbReference type="PIRSF" id="PIRSF006066">
    <property type="entry name" value="HI0050"/>
    <property type="match status" value="1"/>
</dbReference>
<keyword evidence="2" id="KW-1003">Cell membrane</keyword>
<feature type="domain" description="TRAP C4-dicarboxylate transport system permease DctM subunit" evidence="8">
    <location>
        <begin position="11"/>
        <end position="421"/>
    </location>
</feature>
<feature type="transmembrane region" description="Helical" evidence="7">
    <location>
        <begin position="347"/>
        <end position="370"/>
    </location>
</feature>
<keyword evidence="4 7" id="KW-0812">Transmembrane</keyword>
<feature type="transmembrane region" description="Helical" evidence="7">
    <location>
        <begin position="283"/>
        <end position="302"/>
    </location>
</feature>
<sequence length="431" mass="46250">MEWGMSLVVLVVIMFTFLIPGVWIAISLGITGLLGIVLSGQIKMVKTISNISWNTTNDFILTAIPLFLFMGEIILASGISTKFYTSIAKWLKPVPGGLLHSNIIASSLFSAISGSSVATAAGIGSAAIPEMKKRGYRKELIYGSIASGGTLGILIPPSIVLILYGSITEESVIRLFSAAVVPGIVLTLLFILYTLSVTLIKKNRVKDDFSTDISFLESLKGILPLVALMVIILGSLYTGKITPTESAAVGSFLSLIIGRYLGHLNVKKIVLAAKNAIKTTTMIVFIMIGAQIFSFAIVSSGINRELTTWVADMGFSPLGLLLVVCLIYIILGCVMDGPSMMLLTIPLIFPLIVQAGYDPIWFGIVLVILIELGQITPPMGLNLFVIQSIDPESKISEVVKGVIPYVLIMLVMVAILIAFPDLALWLPSTIK</sequence>
<evidence type="ECO:0000256" key="6">
    <source>
        <dbReference type="ARBA" id="ARBA00023136"/>
    </source>
</evidence>
<evidence type="ECO:0000259" key="8">
    <source>
        <dbReference type="Pfam" id="PF06808"/>
    </source>
</evidence>
<keyword evidence="10" id="KW-1185">Reference proteome</keyword>
<accession>A0ABS4GPI0</accession>
<organism evidence="9 10">
    <name type="scientific">Ammoniphilus resinae</name>
    <dbReference type="NCBI Taxonomy" id="861532"/>
    <lineage>
        <taxon>Bacteria</taxon>
        <taxon>Bacillati</taxon>
        <taxon>Bacillota</taxon>
        <taxon>Bacilli</taxon>
        <taxon>Bacillales</taxon>
        <taxon>Paenibacillaceae</taxon>
        <taxon>Aneurinibacillus group</taxon>
        <taxon>Ammoniphilus</taxon>
    </lineage>
</organism>
<evidence type="ECO:0000256" key="2">
    <source>
        <dbReference type="ARBA" id="ARBA00022475"/>
    </source>
</evidence>
<comment type="subcellular location">
    <subcellularLocation>
        <location evidence="1">Cell inner membrane</location>
        <topology evidence="1">Multi-pass membrane protein</topology>
    </subcellularLocation>
</comment>
<evidence type="ECO:0000256" key="1">
    <source>
        <dbReference type="ARBA" id="ARBA00004429"/>
    </source>
</evidence>
<dbReference type="NCBIfam" id="TIGR00786">
    <property type="entry name" value="dctM"/>
    <property type="match status" value="1"/>
</dbReference>
<dbReference type="EMBL" id="JAGGKT010000005">
    <property type="protein sequence ID" value="MBP1932131.1"/>
    <property type="molecule type" value="Genomic_DNA"/>
</dbReference>
<feature type="transmembrane region" description="Helical" evidence="7">
    <location>
        <begin position="245"/>
        <end position="262"/>
    </location>
</feature>
<dbReference type="InterPro" id="IPR004681">
    <property type="entry name" value="TRAP_DctM"/>
</dbReference>
<proteinExistence type="predicted"/>
<dbReference type="Pfam" id="PF06808">
    <property type="entry name" value="DctM"/>
    <property type="match status" value="1"/>
</dbReference>
<feature type="transmembrane region" description="Helical" evidence="7">
    <location>
        <begin position="59"/>
        <end position="83"/>
    </location>
</feature>
<protein>
    <submittedName>
        <fullName evidence="9">Tripartite ATP-independent transporter DctM subunit</fullName>
    </submittedName>
</protein>
<evidence type="ECO:0000313" key="9">
    <source>
        <dbReference type="EMBL" id="MBP1932131.1"/>
    </source>
</evidence>
<name>A0ABS4GPI0_9BACL</name>